<dbReference type="AlphaFoldDB" id="A0AAV9ITJ9"/>
<evidence type="ECO:0008006" key="5">
    <source>
        <dbReference type="Google" id="ProtNLM"/>
    </source>
</evidence>
<protein>
    <recommendedName>
        <fullName evidence="5">MARVEL domain-containing protein</fullName>
    </recommendedName>
</protein>
<evidence type="ECO:0000256" key="1">
    <source>
        <dbReference type="SAM" id="MobiDB-lite"/>
    </source>
</evidence>
<sequence>MTVATVGRSIRPFFYFVVIALSIASFALIVHDLKNLLGTHFCAITGTFSDDVCNYGIAANVIVFVFALFTFVWVLAGAFMGSFGGLLMPVELGVTGFNTIWAMIWAIVISAKVTKSRPEKVNAVLGFAWVDFGLLLICVVMAAAMDRRDKSESSGGDTGADAGGEAEPAEA</sequence>
<evidence type="ECO:0000313" key="4">
    <source>
        <dbReference type="Proteomes" id="UP001301350"/>
    </source>
</evidence>
<dbReference type="Proteomes" id="UP001301350">
    <property type="component" value="Unassembled WGS sequence"/>
</dbReference>
<feature type="transmembrane region" description="Helical" evidence="2">
    <location>
        <begin position="123"/>
        <end position="144"/>
    </location>
</feature>
<comment type="caution">
    <text evidence="3">The sequence shown here is derived from an EMBL/GenBank/DDBJ whole genome shotgun (WGS) entry which is preliminary data.</text>
</comment>
<feature type="region of interest" description="Disordered" evidence="1">
    <location>
        <begin position="149"/>
        <end position="171"/>
    </location>
</feature>
<feature type="transmembrane region" description="Helical" evidence="2">
    <location>
        <begin position="57"/>
        <end position="80"/>
    </location>
</feature>
<keyword evidence="2" id="KW-1133">Transmembrane helix</keyword>
<feature type="transmembrane region" description="Helical" evidence="2">
    <location>
        <begin position="12"/>
        <end position="31"/>
    </location>
</feature>
<dbReference type="EMBL" id="JANCYW010000004">
    <property type="protein sequence ID" value="KAK4535403.1"/>
    <property type="molecule type" value="Genomic_DNA"/>
</dbReference>
<feature type="transmembrane region" description="Helical" evidence="2">
    <location>
        <begin position="92"/>
        <end position="111"/>
    </location>
</feature>
<reference evidence="3 4" key="1">
    <citation type="submission" date="2022-07" db="EMBL/GenBank/DDBJ databases">
        <title>Genome-wide signatures of adaptation to extreme environments.</title>
        <authorList>
            <person name="Cho C.H."/>
            <person name="Yoon H.S."/>
        </authorList>
    </citation>
    <scope>NUCLEOTIDE SEQUENCE [LARGE SCALE GENOMIC DNA]</scope>
    <source>
        <strain evidence="3 4">DBV 063 E5</strain>
    </source>
</reference>
<organism evidence="3 4">
    <name type="scientific">Cyanidium caldarium</name>
    <name type="common">Red alga</name>
    <dbReference type="NCBI Taxonomy" id="2771"/>
    <lineage>
        <taxon>Eukaryota</taxon>
        <taxon>Rhodophyta</taxon>
        <taxon>Bangiophyceae</taxon>
        <taxon>Cyanidiales</taxon>
        <taxon>Cyanidiaceae</taxon>
        <taxon>Cyanidium</taxon>
    </lineage>
</organism>
<name>A0AAV9ITJ9_CYACA</name>
<keyword evidence="4" id="KW-1185">Reference proteome</keyword>
<proteinExistence type="predicted"/>
<gene>
    <name evidence="3" type="ORF">CDCA_CDCA04G1428</name>
</gene>
<evidence type="ECO:0000313" key="3">
    <source>
        <dbReference type="EMBL" id="KAK4535403.1"/>
    </source>
</evidence>
<evidence type="ECO:0000256" key="2">
    <source>
        <dbReference type="SAM" id="Phobius"/>
    </source>
</evidence>
<keyword evidence="2" id="KW-0812">Transmembrane</keyword>
<keyword evidence="2" id="KW-0472">Membrane</keyword>
<accession>A0AAV9ITJ9</accession>